<keyword evidence="6 13" id="KW-0808">Transferase</keyword>
<dbReference type="AlphaFoldDB" id="A0A927F8V7"/>
<dbReference type="RefSeq" id="WP_191617573.1">
    <property type="nucleotide sequence ID" value="NZ_JACYFG010000036.1"/>
</dbReference>
<gene>
    <name evidence="13" type="primary">fabH</name>
    <name evidence="17" type="ORF">IEN85_13305</name>
</gene>
<comment type="similarity">
    <text evidence="2 13">Belongs to the thiolase-like superfamily. FabH family.</text>
</comment>
<keyword evidence="11 13" id="KW-0012">Acyltransferase</keyword>
<feature type="domain" description="Beta-ketoacyl-[acyl-carrier-protein] synthase III C-terminal" evidence="15">
    <location>
        <begin position="243"/>
        <end position="332"/>
    </location>
</feature>
<dbReference type="CDD" id="cd00830">
    <property type="entry name" value="KAS_III"/>
    <property type="match status" value="1"/>
</dbReference>
<sequence length="332" mass="35481">MSPAPRSVKIKGTGSYTPQKALTNNDLSKIVDTSDEWIFTRTGIKERRIAGESETSSSMGAEASKRALEASGLSPEEIDVIVVGTMTPDMPFPSTACLVQEKLGIKNAVCFDVEAACSGFLYILEIATGLLATGRYRNALVIGSEKLSSILDWEDRTTCVLFGDGAGAAVIGFAEQGDDSKIIDFRLGADGSKADMLHQPGGGCAIPPSPASLDGRQHFLKMRGKEVFKQAVRVMGQAAVEILEQNGIESDQLACVIPHQANMRIIESISSRLNIPIERFFLNLDKYGNTSAASIPIALDEAARAGRIKNGDTILLIAFGAGLTWGSALVRW</sequence>
<keyword evidence="10 13" id="KW-0511">Multifunctional enzyme</keyword>
<protein>
    <recommendedName>
        <fullName evidence="3 13">Beta-ketoacyl-[acyl-carrier-protein] synthase III</fullName>
        <shortName evidence="13">Beta-ketoacyl-ACP synthase III</shortName>
        <shortName evidence="13">KAS III</shortName>
        <ecNumber evidence="3 13">2.3.1.180</ecNumber>
    </recommendedName>
    <alternativeName>
        <fullName evidence="13">3-oxoacyl-[acyl-carrier-protein] synthase 3</fullName>
    </alternativeName>
    <alternativeName>
        <fullName evidence="13">3-oxoacyl-[acyl-carrier-protein] synthase III</fullName>
    </alternativeName>
</protein>
<keyword evidence="5 13" id="KW-0444">Lipid biosynthesis</keyword>
<evidence type="ECO:0000256" key="5">
    <source>
        <dbReference type="ARBA" id="ARBA00022516"/>
    </source>
</evidence>
<feature type="active site" evidence="13">
    <location>
        <position position="259"/>
    </location>
</feature>
<dbReference type="GO" id="GO:0004315">
    <property type="term" value="F:3-oxoacyl-[acyl-carrier-protein] synthase activity"/>
    <property type="evidence" value="ECO:0007669"/>
    <property type="project" value="InterPro"/>
</dbReference>
<proteinExistence type="inferred from homology"/>
<evidence type="ECO:0000256" key="8">
    <source>
        <dbReference type="ARBA" id="ARBA00023098"/>
    </source>
</evidence>
<keyword evidence="7 13" id="KW-0276">Fatty acid metabolism</keyword>
<comment type="pathway">
    <text evidence="1 13">Lipid metabolism; fatty acid biosynthesis.</text>
</comment>
<dbReference type="InterPro" id="IPR013747">
    <property type="entry name" value="ACP_syn_III_C"/>
</dbReference>
<evidence type="ECO:0000259" key="15">
    <source>
        <dbReference type="Pfam" id="PF08541"/>
    </source>
</evidence>
<evidence type="ECO:0000256" key="11">
    <source>
        <dbReference type="ARBA" id="ARBA00023315"/>
    </source>
</evidence>
<comment type="caution">
    <text evidence="17">The sequence shown here is derived from an EMBL/GenBank/DDBJ whole genome shotgun (WGS) entry which is preliminary data.</text>
</comment>
<evidence type="ECO:0000256" key="3">
    <source>
        <dbReference type="ARBA" id="ARBA00012333"/>
    </source>
</evidence>
<evidence type="ECO:0000313" key="18">
    <source>
        <dbReference type="Proteomes" id="UP000622317"/>
    </source>
</evidence>
<feature type="region of interest" description="ACP-binding" evidence="13">
    <location>
        <begin position="260"/>
        <end position="264"/>
    </location>
</feature>
<evidence type="ECO:0000256" key="10">
    <source>
        <dbReference type="ARBA" id="ARBA00023268"/>
    </source>
</evidence>
<dbReference type="SUPFAM" id="SSF53901">
    <property type="entry name" value="Thiolase-like"/>
    <property type="match status" value="1"/>
</dbReference>
<dbReference type="PANTHER" id="PTHR34069">
    <property type="entry name" value="3-OXOACYL-[ACYL-CARRIER-PROTEIN] SYNTHASE 3"/>
    <property type="match status" value="1"/>
</dbReference>
<accession>A0A927F8V7</accession>
<evidence type="ECO:0000256" key="1">
    <source>
        <dbReference type="ARBA" id="ARBA00005194"/>
    </source>
</evidence>
<organism evidence="17 18">
    <name type="scientific">Pelagicoccus enzymogenes</name>
    <dbReference type="NCBI Taxonomy" id="2773457"/>
    <lineage>
        <taxon>Bacteria</taxon>
        <taxon>Pseudomonadati</taxon>
        <taxon>Verrucomicrobiota</taxon>
        <taxon>Opitutia</taxon>
        <taxon>Puniceicoccales</taxon>
        <taxon>Pelagicoccaceae</taxon>
        <taxon>Pelagicoccus</taxon>
    </lineage>
</organism>
<dbReference type="GO" id="GO:0044550">
    <property type="term" value="P:secondary metabolite biosynthetic process"/>
    <property type="evidence" value="ECO:0007669"/>
    <property type="project" value="TreeGrafter"/>
</dbReference>
<dbReference type="HAMAP" id="MF_01815">
    <property type="entry name" value="FabH"/>
    <property type="match status" value="1"/>
</dbReference>
<comment type="subunit">
    <text evidence="13">Homodimer.</text>
</comment>
<evidence type="ECO:0000256" key="9">
    <source>
        <dbReference type="ARBA" id="ARBA00023160"/>
    </source>
</evidence>
<keyword evidence="8 13" id="KW-0443">Lipid metabolism</keyword>
<dbReference type="PANTHER" id="PTHR34069:SF2">
    <property type="entry name" value="BETA-KETOACYL-[ACYL-CARRIER-PROTEIN] SYNTHASE III"/>
    <property type="match status" value="1"/>
</dbReference>
<comment type="domain">
    <text evidence="13">The last Arg residue of the ACP-binding site is essential for the weak association between ACP/AcpP and FabH.</text>
</comment>
<evidence type="ECO:0000256" key="12">
    <source>
        <dbReference type="ARBA" id="ARBA00051096"/>
    </source>
</evidence>
<dbReference type="EC" id="2.3.1.180" evidence="3 13"/>
<dbReference type="Pfam" id="PF08541">
    <property type="entry name" value="ACP_syn_III_C"/>
    <property type="match status" value="1"/>
</dbReference>
<dbReference type="NCBIfam" id="NF006829">
    <property type="entry name" value="PRK09352.1"/>
    <property type="match status" value="1"/>
</dbReference>
<keyword evidence="9 13" id="KW-0275">Fatty acid biosynthesis</keyword>
<feature type="region of interest" description="Disordered" evidence="14">
    <location>
        <begin position="49"/>
        <end position="70"/>
    </location>
</feature>
<dbReference type="Pfam" id="PF08545">
    <property type="entry name" value="ACP_syn_III"/>
    <property type="match status" value="1"/>
</dbReference>
<evidence type="ECO:0000256" key="13">
    <source>
        <dbReference type="HAMAP-Rule" id="MF_01815"/>
    </source>
</evidence>
<comment type="catalytic activity">
    <reaction evidence="12">
        <text>malonyl-[ACP] + acetyl-CoA + H(+) = 3-oxobutanoyl-[ACP] + CO2 + CoA</text>
        <dbReference type="Rhea" id="RHEA:12080"/>
        <dbReference type="Rhea" id="RHEA-COMP:9623"/>
        <dbReference type="Rhea" id="RHEA-COMP:9625"/>
        <dbReference type="ChEBI" id="CHEBI:15378"/>
        <dbReference type="ChEBI" id="CHEBI:16526"/>
        <dbReference type="ChEBI" id="CHEBI:57287"/>
        <dbReference type="ChEBI" id="CHEBI:57288"/>
        <dbReference type="ChEBI" id="CHEBI:78449"/>
        <dbReference type="ChEBI" id="CHEBI:78450"/>
        <dbReference type="EC" id="2.3.1.180"/>
    </reaction>
    <physiologicalReaction direction="left-to-right" evidence="12">
        <dbReference type="Rhea" id="RHEA:12081"/>
    </physiologicalReaction>
</comment>
<dbReference type="NCBIfam" id="TIGR00747">
    <property type="entry name" value="fabH"/>
    <property type="match status" value="1"/>
</dbReference>
<evidence type="ECO:0000259" key="16">
    <source>
        <dbReference type="Pfam" id="PF08545"/>
    </source>
</evidence>
<evidence type="ECO:0000256" key="2">
    <source>
        <dbReference type="ARBA" id="ARBA00008642"/>
    </source>
</evidence>
<keyword evidence="18" id="KW-1185">Reference proteome</keyword>
<dbReference type="Proteomes" id="UP000622317">
    <property type="component" value="Unassembled WGS sequence"/>
</dbReference>
<evidence type="ECO:0000313" key="17">
    <source>
        <dbReference type="EMBL" id="MBD5780472.1"/>
    </source>
</evidence>
<evidence type="ECO:0000256" key="4">
    <source>
        <dbReference type="ARBA" id="ARBA00022490"/>
    </source>
</evidence>
<evidence type="ECO:0000256" key="14">
    <source>
        <dbReference type="SAM" id="MobiDB-lite"/>
    </source>
</evidence>
<dbReference type="Gene3D" id="3.40.47.10">
    <property type="match status" value="1"/>
</dbReference>
<comment type="subcellular location">
    <subcellularLocation>
        <location evidence="13">Cytoplasm</location>
    </subcellularLocation>
</comment>
<reference evidence="17" key="1">
    <citation type="submission" date="2020-09" db="EMBL/GenBank/DDBJ databases">
        <title>Pelagicoccus enzymogenes sp. nov. with an EPS production, isolated from marine sediment.</title>
        <authorList>
            <person name="Feng X."/>
        </authorList>
    </citation>
    <scope>NUCLEOTIDE SEQUENCE</scope>
    <source>
        <strain evidence="17">NFK12</strain>
    </source>
</reference>
<feature type="domain" description="Beta-ketoacyl-[acyl-carrier-protein] synthase III N-terminal" evidence="16">
    <location>
        <begin position="111"/>
        <end position="191"/>
    </location>
</feature>
<dbReference type="GO" id="GO:0033818">
    <property type="term" value="F:beta-ketoacyl-acyl-carrier-protein synthase III activity"/>
    <property type="evidence" value="ECO:0007669"/>
    <property type="project" value="UniProtKB-UniRule"/>
</dbReference>
<dbReference type="InterPro" id="IPR004655">
    <property type="entry name" value="FabH"/>
</dbReference>
<dbReference type="GO" id="GO:0005737">
    <property type="term" value="C:cytoplasm"/>
    <property type="evidence" value="ECO:0007669"/>
    <property type="project" value="UniProtKB-SubCell"/>
</dbReference>
<evidence type="ECO:0000256" key="7">
    <source>
        <dbReference type="ARBA" id="ARBA00022832"/>
    </source>
</evidence>
<keyword evidence="4 13" id="KW-0963">Cytoplasm</keyword>
<dbReference type="InterPro" id="IPR016039">
    <property type="entry name" value="Thiolase-like"/>
</dbReference>
<feature type="active site" evidence="13">
    <location>
        <position position="289"/>
    </location>
</feature>
<dbReference type="GO" id="GO:0006633">
    <property type="term" value="P:fatty acid biosynthetic process"/>
    <property type="evidence" value="ECO:0007669"/>
    <property type="project" value="UniProtKB-UniRule"/>
</dbReference>
<name>A0A927F8V7_9BACT</name>
<comment type="function">
    <text evidence="13">Catalyzes the condensation reaction of fatty acid synthesis by the addition to an acyl acceptor of two carbons from malonyl-ACP. Catalyzes the first condensation reaction which initiates fatty acid synthesis and may therefore play a role in governing the total rate of fatty acid production. Possesses both acetoacetyl-ACP synthase and acetyl transacylase activities. Its substrate specificity determines the biosynthesis of branched-chain and/or straight-chain of fatty acids.</text>
</comment>
<dbReference type="FunFam" id="3.40.47.10:FF:000004">
    <property type="entry name" value="3-oxoacyl-[acyl-carrier-protein] synthase 3"/>
    <property type="match status" value="1"/>
</dbReference>
<evidence type="ECO:0000256" key="6">
    <source>
        <dbReference type="ARBA" id="ARBA00022679"/>
    </source>
</evidence>
<dbReference type="InterPro" id="IPR013751">
    <property type="entry name" value="ACP_syn_III_N"/>
</dbReference>
<dbReference type="EMBL" id="JACYFG010000036">
    <property type="protein sequence ID" value="MBD5780472.1"/>
    <property type="molecule type" value="Genomic_DNA"/>
</dbReference>
<feature type="active site" evidence="13">
    <location>
        <position position="117"/>
    </location>
</feature>